<dbReference type="InterPro" id="IPR029058">
    <property type="entry name" value="AB_hydrolase_fold"/>
</dbReference>
<evidence type="ECO:0000256" key="5">
    <source>
        <dbReference type="ARBA" id="ARBA00022801"/>
    </source>
</evidence>
<evidence type="ECO:0000313" key="12">
    <source>
        <dbReference type="EMBL" id="KAJ7326562.1"/>
    </source>
</evidence>
<evidence type="ECO:0000256" key="10">
    <source>
        <dbReference type="ARBA" id="ARBA00048656"/>
    </source>
</evidence>
<organism evidence="12 13">
    <name type="scientific">Desmophyllum pertusum</name>
    <dbReference type="NCBI Taxonomy" id="174260"/>
    <lineage>
        <taxon>Eukaryota</taxon>
        <taxon>Metazoa</taxon>
        <taxon>Cnidaria</taxon>
        <taxon>Anthozoa</taxon>
        <taxon>Hexacorallia</taxon>
        <taxon>Scleractinia</taxon>
        <taxon>Caryophylliina</taxon>
        <taxon>Caryophylliidae</taxon>
        <taxon>Desmophyllum</taxon>
    </lineage>
</organism>
<comment type="catalytic activity">
    <reaction evidence="9">
        <text>S-hexadecanoyl-L-cysteinyl-[protein] + H2O = L-cysteinyl-[protein] + hexadecanoate + H(+)</text>
        <dbReference type="Rhea" id="RHEA:19233"/>
        <dbReference type="Rhea" id="RHEA-COMP:10131"/>
        <dbReference type="Rhea" id="RHEA-COMP:11032"/>
        <dbReference type="ChEBI" id="CHEBI:7896"/>
        <dbReference type="ChEBI" id="CHEBI:15377"/>
        <dbReference type="ChEBI" id="CHEBI:15378"/>
        <dbReference type="ChEBI" id="CHEBI:29950"/>
        <dbReference type="ChEBI" id="CHEBI:74151"/>
        <dbReference type="EC" id="3.1.2.22"/>
    </reaction>
</comment>
<keyword evidence="6" id="KW-0276">Fatty acid metabolism</keyword>
<dbReference type="PANTHER" id="PTHR10655:SF68">
    <property type="entry name" value="PALMITOYL-PROTEIN HYDROLASE"/>
    <property type="match status" value="1"/>
</dbReference>
<protein>
    <recommendedName>
        <fullName evidence="3">palmitoyl-protein hydrolase</fullName>
        <ecNumber evidence="3">3.1.2.22</ecNumber>
    </recommendedName>
    <alternativeName>
        <fullName evidence="8">Palmitoyl-protein hydrolase</fullName>
    </alternativeName>
</protein>
<keyword evidence="13" id="KW-1185">Reference proteome</keyword>
<dbReference type="GO" id="GO:0006631">
    <property type="term" value="P:fatty acid metabolic process"/>
    <property type="evidence" value="ECO:0007669"/>
    <property type="project" value="UniProtKB-KW"/>
</dbReference>
<name>A0A9W9Y9I3_9CNID</name>
<dbReference type="SUPFAM" id="SSF53474">
    <property type="entry name" value="alpha/beta-Hydrolases"/>
    <property type="match status" value="1"/>
</dbReference>
<reference evidence="12" key="1">
    <citation type="submission" date="2023-01" db="EMBL/GenBank/DDBJ databases">
        <title>Genome assembly of the deep-sea coral Lophelia pertusa.</title>
        <authorList>
            <person name="Herrera S."/>
            <person name="Cordes E."/>
        </authorList>
    </citation>
    <scope>NUCLEOTIDE SEQUENCE</scope>
    <source>
        <strain evidence="12">USNM1676648</strain>
        <tissue evidence="12">Polyp</tissue>
    </source>
</reference>
<dbReference type="EMBL" id="MU827802">
    <property type="protein sequence ID" value="KAJ7326562.1"/>
    <property type="molecule type" value="Genomic_DNA"/>
</dbReference>
<evidence type="ECO:0000313" key="13">
    <source>
        <dbReference type="Proteomes" id="UP001163046"/>
    </source>
</evidence>
<proteinExistence type="inferred from homology"/>
<dbReference type="EC" id="3.1.2.22" evidence="3"/>
<evidence type="ECO:0000256" key="4">
    <source>
        <dbReference type="ARBA" id="ARBA00022490"/>
    </source>
</evidence>
<dbReference type="GO" id="GO:0052689">
    <property type="term" value="F:carboxylic ester hydrolase activity"/>
    <property type="evidence" value="ECO:0007669"/>
    <property type="project" value="TreeGrafter"/>
</dbReference>
<comment type="caution">
    <text evidence="12">The sequence shown here is derived from an EMBL/GenBank/DDBJ whole genome shotgun (WGS) entry which is preliminary data.</text>
</comment>
<dbReference type="Pfam" id="PF02230">
    <property type="entry name" value="Abhydrolase_2"/>
    <property type="match status" value="1"/>
</dbReference>
<keyword evidence="7" id="KW-0443">Lipid metabolism</keyword>
<evidence type="ECO:0000256" key="8">
    <source>
        <dbReference type="ARBA" id="ARBA00031195"/>
    </source>
</evidence>
<evidence type="ECO:0000256" key="1">
    <source>
        <dbReference type="ARBA" id="ARBA00004496"/>
    </source>
</evidence>
<sequence length="195" mass="21054">MALLHPVIVQATAKHTASLIFLHGLGDTGHGWSAGFEEIKMPHVKYICPNAPTNAVTLNHGFKMPSWFDIKSLQFSEEDEAGIKDSAVKIKAIIEEEIKNGIPSNRIVLGGFSQGGALALYTAFTMEKPLAGILALSSWLPLHQSFPQALKGNKDIPILQCHGTIDPVVNVTFGEMTATVLSKLCSNTSFRNTAD</sequence>
<evidence type="ECO:0000256" key="2">
    <source>
        <dbReference type="ARBA" id="ARBA00006499"/>
    </source>
</evidence>
<keyword evidence="5 12" id="KW-0378">Hydrolase</keyword>
<dbReference type="PANTHER" id="PTHR10655">
    <property type="entry name" value="LYSOPHOSPHOLIPASE-RELATED"/>
    <property type="match status" value="1"/>
</dbReference>
<keyword evidence="4" id="KW-0963">Cytoplasm</keyword>
<gene>
    <name evidence="12" type="primary">LYPLA1</name>
    <name evidence="12" type="ORF">OS493_027508</name>
</gene>
<dbReference type="AlphaFoldDB" id="A0A9W9Y9I3"/>
<dbReference type="Gene3D" id="3.40.50.1820">
    <property type="entry name" value="alpha/beta hydrolase"/>
    <property type="match status" value="1"/>
</dbReference>
<comment type="catalytic activity">
    <reaction evidence="10">
        <text>1-hexadecanoyl-sn-glycero-3-phosphocholine + H2O = sn-glycerol 3-phosphocholine + hexadecanoate + H(+)</text>
        <dbReference type="Rhea" id="RHEA:40435"/>
        <dbReference type="ChEBI" id="CHEBI:7896"/>
        <dbReference type="ChEBI" id="CHEBI:15377"/>
        <dbReference type="ChEBI" id="CHEBI:15378"/>
        <dbReference type="ChEBI" id="CHEBI:16870"/>
        <dbReference type="ChEBI" id="CHEBI:72998"/>
    </reaction>
    <physiologicalReaction direction="left-to-right" evidence="10">
        <dbReference type="Rhea" id="RHEA:40436"/>
    </physiologicalReaction>
</comment>
<dbReference type="GO" id="GO:0005737">
    <property type="term" value="C:cytoplasm"/>
    <property type="evidence" value="ECO:0007669"/>
    <property type="project" value="UniProtKB-SubCell"/>
</dbReference>
<evidence type="ECO:0000256" key="7">
    <source>
        <dbReference type="ARBA" id="ARBA00023098"/>
    </source>
</evidence>
<dbReference type="GO" id="GO:0008474">
    <property type="term" value="F:palmitoyl-(protein) hydrolase activity"/>
    <property type="evidence" value="ECO:0007669"/>
    <property type="project" value="UniProtKB-EC"/>
</dbReference>
<evidence type="ECO:0000256" key="9">
    <source>
        <dbReference type="ARBA" id="ARBA00047337"/>
    </source>
</evidence>
<accession>A0A9W9Y9I3</accession>
<feature type="domain" description="Phospholipase/carboxylesterase/thioesterase" evidence="11">
    <location>
        <begin position="5"/>
        <end position="192"/>
    </location>
</feature>
<dbReference type="FunFam" id="3.40.50.1820:FF:000010">
    <property type="entry name" value="Acyl-protein thioesterase 2"/>
    <property type="match status" value="1"/>
</dbReference>
<dbReference type="OrthoDB" id="2418081at2759"/>
<evidence type="ECO:0000259" key="11">
    <source>
        <dbReference type="Pfam" id="PF02230"/>
    </source>
</evidence>
<evidence type="ECO:0000256" key="3">
    <source>
        <dbReference type="ARBA" id="ARBA00012423"/>
    </source>
</evidence>
<dbReference type="InterPro" id="IPR003140">
    <property type="entry name" value="PLipase/COase/thioEstase"/>
</dbReference>
<evidence type="ECO:0000256" key="6">
    <source>
        <dbReference type="ARBA" id="ARBA00022832"/>
    </source>
</evidence>
<dbReference type="Proteomes" id="UP001163046">
    <property type="component" value="Unassembled WGS sequence"/>
</dbReference>
<dbReference type="InterPro" id="IPR050565">
    <property type="entry name" value="LYPA1-2/EST-like"/>
</dbReference>
<comment type="subcellular location">
    <subcellularLocation>
        <location evidence="1">Cytoplasm</location>
    </subcellularLocation>
</comment>
<comment type="similarity">
    <text evidence="2">Belongs to the AB hydrolase superfamily. AB hydrolase 2 family.</text>
</comment>